<evidence type="ECO:0000259" key="1">
    <source>
        <dbReference type="Pfam" id="PF13383"/>
    </source>
</evidence>
<proteinExistence type="predicted"/>
<dbReference type="Proteomes" id="UP000663860">
    <property type="component" value="Unassembled WGS sequence"/>
</dbReference>
<organism evidence="2 3">
    <name type="scientific">Adineta steineri</name>
    <dbReference type="NCBI Taxonomy" id="433720"/>
    <lineage>
        <taxon>Eukaryota</taxon>
        <taxon>Metazoa</taxon>
        <taxon>Spiralia</taxon>
        <taxon>Gnathifera</taxon>
        <taxon>Rotifera</taxon>
        <taxon>Eurotatoria</taxon>
        <taxon>Bdelloidea</taxon>
        <taxon>Adinetida</taxon>
        <taxon>Adinetidae</taxon>
        <taxon>Adineta</taxon>
    </lineage>
</organism>
<evidence type="ECO:0000313" key="2">
    <source>
        <dbReference type="EMBL" id="CAF1131672.1"/>
    </source>
</evidence>
<sequence length="299" mass="35699">MINVNKRFCSILLLFFIVISFILLNNYHPTLLNNIRISNCELSRIESDNFFCEIDEDWYRRKEVFYLQHNRNQFTGVPYMFFQDNYEPTFSCRFEQRLGINGDGGKWICDVYRLKQIPSCLIYSFGSNGEFSFENETSRYLPNCDIHTFDMKEFNCTDFCTFHQTRIGDGLGGTKSLRMIMSELNHTGRYLDILKIDIEGSEYEFFEDLFNTTDYVSENIRQILVEIHLSKLIRNVNNVTVYEFEKLHDLFQLFHDNHYVIFHKEVNLYNPHAAFEYSFIKLNKQFFQINNPSNSTEHL</sequence>
<dbReference type="AlphaFoldDB" id="A0A814RBE5"/>
<dbReference type="InterPro" id="IPR026913">
    <property type="entry name" value="METTL24"/>
</dbReference>
<dbReference type="PANTHER" id="PTHR32026:SF27">
    <property type="entry name" value="METHYLTRANSFERASE FKBM DOMAIN-CONTAINING PROTEIN-RELATED"/>
    <property type="match status" value="1"/>
</dbReference>
<feature type="domain" description="Methyltransferase" evidence="1">
    <location>
        <begin position="43"/>
        <end position="281"/>
    </location>
</feature>
<dbReference type="InterPro" id="IPR025714">
    <property type="entry name" value="Methyltranfer_dom"/>
</dbReference>
<evidence type="ECO:0000313" key="3">
    <source>
        <dbReference type="Proteomes" id="UP000663860"/>
    </source>
</evidence>
<gene>
    <name evidence="2" type="ORF">IZO911_LOCUS24724</name>
</gene>
<dbReference type="EMBL" id="CAJNOE010000300">
    <property type="protein sequence ID" value="CAF1131672.1"/>
    <property type="molecule type" value="Genomic_DNA"/>
</dbReference>
<protein>
    <recommendedName>
        <fullName evidence="1">Methyltransferase domain-containing protein</fullName>
    </recommendedName>
</protein>
<reference evidence="2" key="1">
    <citation type="submission" date="2021-02" db="EMBL/GenBank/DDBJ databases">
        <authorList>
            <person name="Nowell W R."/>
        </authorList>
    </citation>
    <scope>NUCLEOTIDE SEQUENCE</scope>
</reference>
<comment type="caution">
    <text evidence="2">The sequence shown here is derived from an EMBL/GenBank/DDBJ whole genome shotgun (WGS) entry which is preliminary data.</text>
</comment>
<dbReference type="PANTHER" id="PTHR32026">
    <property type="entry name" value="METHYLTRANSFERASE-LIKE PROTEIN 24"/>
    <property type="match status" value="1"/>
</dbReference>
<dbReference type="Pfam" id="PF13383">
    <property type="entry name" value="Methyltransf_22"/>
    <property type="match status" value="1"/>
</dbReference>
<accession>A0A814RBE5</accession>
<name>A0A814RBE5_9BILA</name>